<proteinExistence type="predicted"/>
<protein>
    <submittedName>
        <fullName evidence="3">Uncharacterized protein</fullName>
    </submittedName>
</protein>
<feature type="compositionally biased region" description="Low complexity" evidence="1">
    <location>
        <begin position="227"/>
        <end position="240"/>
    </location>
</feature>
<organism evidence="3">
    <name type="scientific">uncultured Mycobacterium sp</name>
    <dbReference type="NCBI Taxonomy" id="171292"/>
    <lineage>
        <taxon>Bacteria</taxon>
        <taxon>Bacillati</taxon>
        <taxon>Actinomycetota</taxon>
        <taxon>Actinomycetes</taxon>
        <taxon>Mycobacteriales</taxon>
        <taxon>Mycobacteriaceae</taxon>
        <taxon>Mycobacterium</taxon>
        <taxon>environmental samples</taxon>
    </lineage>
</organism>
<feature type="region of interest" description="Disordered" evidence="1">
    <location>
        <begin position="178"/>
        <end position="197"/>
    </location>
</feature>
<sequence length="263" mass="27392">MDHHTHVARSAAAPATAMGIGRFVYTPILPLMTAQAGVTPHTAATLATVIYIGYLAGALAGSAWPRLARSVVACRISLALLVVSMAGMPLATNTFEWTALRALAGVTSALVFVIAVNNLLEHVHGRPAHLAGWGFGGIGAGIALRVRHRRHSSCGRGSRCRALSRSCAGCSISGRAESTPPIRSRWPRRSPMTRSSRGCARTVSARAACSRFTTGILSSCAWALSSSAPTAAGGSPTTRPAPRRISDRAGSERRATGVVRSCS</sequence>
<dbReference type="InterPro" id="IPR010645">
    <property type="entry name" value="MFS_4"/>
</dbReference>
<dbReference type="InterPro" id="IPR036259">
    <property type="entry name" value="MFS_trans_sf"/>
</dbReference>
<dbReference type="GO" id="GO:0005886">
    <property type="term" value="C:plasma membrane"/>
    <property type="evidence" value="ECO:0007669"/>
    <property type="project" value="TreeGrafter"/>
</dbReference>
<name>A0A1Y5PBI0_9MYCO</name>
<feature type="transmembrane region" description="Helical" evidence="2">
    <location>
        <begin position="43"/>
        <end position="64"/>
    </location>
</feature>
<evidence type="ECO:0000256" key="2">
    <source>
        <dbReference type="SAM" id="Phobius"/>
    </source>
</evidence>
<feature type="transmembrane region" description="Helical" evidence="2">
    <location>
        <begin position="12"/>
        <end position="31"/>
    </location>
</feature>
<dbReference type="PANTHER" id="PTHR23537">
    <property type="match status" value="1"/>
</dbReference>
<dbReference type="Gene3D" id="1.20.1250.20">
    <property type="entry name" value="MFS general substrate transporter like domains"/>
    <property type="match status" value="1"/>
</dbReference>
<feature type="compositionally biased region" description="Basic and acidic residues" evidence="1">
    <location>
        <begin position="244"/>
        <end position="255"/>
    </location>
</feature>
<reference evidence="3" key="1">
    <citation type="submission" date="2016-03" db="EMBL/GenBank/DDBJ databases">
        <authorList>
            <person name="Ploux O."/>
        </authorList>
    </citation>
    <scope>NUCLEOTIDE SEQUENCE</scope>
    <source>
        <strain evidence="3">UC10</strain>
    </source>
</reference>
<accession>A0A1Y5PBI0</accession>
<evidence type="ECO:0000256" key="1">
    <source>
        <dbReference type="SAM" id="MobiDB-lite"/>
    </source>
</evidence>
<dbReference type="AlphaFoldDB" id="A0A1Y5PBI0"/>
<dbReference type="Pfam" id="PF06779">
    <property type="entry name" value="MFS_4"/>
    <property type="match status" value="1"/>
</dbReference>
<keyword evidence="2" id="KW-0812">Transmembrane</keyword>
<feature type="region of interest" description="Disordered" evidence="1">
    <location>
        <begin position="227"/>
        <end position="263"/>
    </location>
</feature>
<dbReference type="EMBL" id="FLQS01000023">
    <property type="protein sequence ID" value="SBS76064.1"/>
    <property type="molecule type" value="Genomic_DNA"/>
</dbReference>
<feature type="transmembrane region" description="Helical" evidence="2">
    <location>
        <begin position="98"/>
        <end position="116"/>
    </location>
</feature>
<dbReference type="SUPFAM" id="SSF103473">
    <property type="entry name" value="MFS general substrate transporter"/>
    <property type="match status" value="1"/>
</dbReference>
<gene>
    <name evidence="3" type="ORF">MHPYR_30061</name>
</gene>
<keyword evidence="2" id="KW-0472">Membrane</keyword>
<dbReference type="PANTHER" id="PTHR23537:SF1">
    <property type="entry name" value="SUGAR TRANSPORTER"/>
    <property type="match status" value="1"/>
</dbReference>
<evidence type="ECO:0000313" key="3">
    <source>
        <dbReference type="EMBL" id="SBS76064.1"/>
    </source>
</evidence>
<feature type="transmembrane region" description="Helical" evidence="2">
    <location>
        <begin position="70"/>
        <end position="91"/>
    </location>
</feature>
<keyword evidence="2" id="KW-1133">Transmembrane helix</keyword>